<protein>
    <submittedName>
        <fullName evidence="1">Uncharacterized protein</fullName>
    </submittedName>
</protein>
<reference evidence="2" key="1">
    <citation type="submission" date="2016-10" db="EMBL/GenBank/DDBJ databases">
        <authorList>
            <person name="Varghese N."/>
            <person name="Submissions S."/>
        </authorList>
    </citation>
    <scope>NUCLEOTIDE SEQUENCE [LARGE SCALE GENOMIC DNA]</scope>
    <source>
        <strain evidence="2">SP</strain>
    </source>
</reference>
<dbReference type="OrthoDB" id="2943074at2"/>
<gene>
    <name evidence="1" type="ORF">SAMN05421736_102125</name>
</gene>
<evidence type="ECO:0000313" key="2">
    <source>
        <dbReference type="Proteomes" id="UP000198935"/>
    </source>
</evidence>
<organism evidence="1 2">
    <name type="scientific">Evansella caseinilytica</name>
    <dbReference type="NCBI Taxonomy" id="1503961"/>
    <lineage>
        <taxon>Bacteria</taxon>
        <taxon>Bacillati</taxon>
        <taxon>Bacillota</taxon>
        <taxon>Bacilli</taxon>
        <taxon>Bacillales</taxon>
        <taxon>Bacillaceae</taxon>
        <taxon>Evansella</taxon>
    </lineage>
</organism>
<sequence>MNKKKVFVVPCAIFVILFLSALPFHYQVTEKIVEKQNMDQDVRGLFLGDDQIGDRRFRPREYIQVESRKKGDTEALPLNE</sequence>
<accession>A0A1H3KEZ9</accession>
<dbReference type="Proteomes" id="UP000198935">
    <property type="component" value="Unassembled WGS sequence"/>
</dbReference>
<proteinExistence type="predicted"/>
<dbReference type="EMBL" id="FNPI01000002">
    <property type="protein sequence ID" value="SDY50385.1"/>
    <property type="molecule type" value="Genomic_DNA"/>
</dbReference>
<dbReference type="AlphaFoldDB" id="A0A1H3KEZ9"/>
<keyword evidence="2" id="KW-1185">Reference proteome</keyword>
<evidence type="ECO:0000313" key="1">
    <source>
        <dbReference type="EMBL" id="SDY50385.1"/>
    </source>
</evidence>
<name>A0A1H3KEZ9_9BACI</name>